<feature type="transmembrane region" description="Helical" evidence="1">
    <location>
        <begin position="57"/>
        <end position="87"/>
    </location>
</feature>
<dbReference type="RefSeq" id="WP_369017939.1">
    <property type="nucleotide sequence ID" value="NZ_CP121689.1"/>
</dbReference>
<name>A0ABZ2Y9Y0_9BACT</name>
<evidence type="ECO:0000256" key="1">
    <source>
        <dbReference type="SAM" id="Phobius"/>
    </source>
</evidence>
<sequence>MGTFLRIVGIIVMIFGIAVAVFSVLGLGSFMHFFQSSSEFAPFEGEEFPPMQEMRPWMWMGGVAGAVLAGFGTFVGGAALFCLGSIYNEVRKLRG</sequence>
<organism evidence="2 3">
    <name type="scientific">Thermatribacter velox</name>
    <dbReference type="NCBI Taxonomy" id="3039681"/>
    <lineage>
        <taxon>Bacteria</taxon>
        <taxon>Pseudomonadati</taxon>
        <taxon>Atribacterota</taxon>
        <taxon>Atribacteria</taxon>
        <taxon>Atribacterales</taxon>
        <taxon>Thermatribacteraceae</taxon>
        <taxon>Thermatribacter</taxon>
    </lineage>
</organism>
<keyword evidence="1" id="KW-0472">Membrane</keyword>
<dbReference type="Proteomes" id="UP001461341">
    <property type="component" value="Chromosome"/>
</dbReference>
<feature type="transmembrane region" description="Helical" evidence="1">
    <location>
        <begin position="7"/>
        <end position="34"/>
    </location>
</feature>
<protein>
    <submittedName>
        <fullName evidence="2">Uncharacterized protein</fullName>
    </submittedName>
</protein>
<reference evidence="2 3" key="1">
    <citation type="submission" date="2023-03" db="EMBL/GenBank/DDBJ databases">
        <title>Novel Species.</title>
        <authorList>
            <person name="Ma S."/>
        </authorList>
    </citation>
    <scope>NUCLEOTIDE SEQUENCE [LARGE SCALE GENOMIC DNA]</scope>
    <source>
        <strain evidence="2 3">B11</strain>
    </source>
</reference>
<evidence type="ECO:0000313" key="3">
    <source>
        <dbReference type="Proteomes" id="UP001461341"/>
    </source>
</evidence>
<keyword evidence="3" id="KW-1185">Reference proteome</keyword>
<proteinExistence type="predicted"/>
<keyword evidence="1" id="KW-1133">Transmembrane helix</keyword>
<evidence type="ECO:0000313" key="2">
    <source>
        <dbReference type="EMBL" id="WZL75789.1"/>
    </source>
</evidence>
<accession>A0ABZ2Y9Y0</accession>
<gene>
    <name evidence="2" type="ORF">QBE54_09390</name>
</gene>
<keyword evidence="1" id="KW-0812">Transmembrane</keyword>
<dbReference type="EMBL" id="CP121689">
    <property type="protein sequence ID" value="WZL75789.1"/>
    <property type="molecule type" value="Genomic_DNA"/>
</dbReference>